<dbReference type="GO" id="GO:0042327">
    <property type="term" value="P:positive regulation of phosphorylation"/>
    <property type="evidence" value="ECO:0007669"/>
    <property type="project" value="TreeGrafter"/>
</dbReference>
<dbReference type="InterPro" id="IPR039886">
    <property type="entry name" value="BTBD10/KCTD20"/>
</dbReference>
<evidence type="ECO:0000256" key="2">
    <source>
        <dbReference type="ARBA" id="ARBA00022490"/>
    </source>
</evidence>
<evidence type="ECO:0000259" key="4">
    <source>
        <dbReference type="SMART" id="SM00225"/>
    </source>
</evidence>
<feature type="region of interest" description="Disordered" evidence="3">
    <location>
        <begin position="26"/>
        <end position="55"/>
    </location>
</feature>
<dbReference type="SMART" id="SM00225">
    <property type="entry name" value="BTB"/>
    <property type="match status" value="1"/>
</dbReference>
<feature type="domain" description="BTB" evidence="4">
    <location>
        <begin position="186"/>
        <end position="295"/>
    </location>
</feature>
<dbReference type="InterPro" id="IPR011333">
    <property type="entry name" value="SKP1/BTB/POZ_sf"/>
</dbReference>
<evidence type="ECO:0000256" key="3">
    <source>
        <dbReference type="SAM" id="MobiDB-lite"/>
    </source>
</evidence>
<evidence type="ECO:0000256" key="1">
    <source>
        <dbReference type="ARBA" id="ARBA00004496"/>
    </source>
</evidence>
<dbReference type="EnsemblMetazoa" id="OVOC11490.1">
    <property type="protein sequence ID" value="OVOC11490.1"/>
    <property type="gene ID" value="WBGene00248299"/>
</dbReference>
<feature type="region of interest" description="Disordered" evidence="3">
    <location>
        <begin position="523"/>
        <end position="553"/>
    </location>
</feature>
<feature type="compositionally biased region" description="Basic and acidic residues" evidence="3">
    <location>
        <begin position="33"/>
        <end position="43"/>
    </location>
</feature>
<evidence type="ECO:0000313" key="5">
    <source>
        <dbReference type="EnsemblMetazoa" id="OVOC11490.1"/>
    </source>
</evidence>
<keyword evidence="6" id="KW-1185">Reference proteome</keyword>
<dbReference type="OMA" id="GMTSSCF"/>
<sequence length="553" mass="61211">MEFVMGDSRNDVKSKKIAFRRKVRVAISDSDGSPERFDKRESEGASSGGCGRNSCLKRRLTRNSQRNQVTWSFSGIRTSRGLLLPGSEGAGRKSCLHSSSIGSSSSSNTSPSGSPSRNSGAEHHAEQSTPPLQPALKQATTKKDLCRNKRSMSLGSTANDLLLATVASSSQSPKRTVDMSHAENGDKVVLLVENTRFVVDPAVLIAKPDTMLGRMFTLRAQRQDGVELVRPNDQNEYEVADGLSASCFRAVLEYYHIGKMRCPPSVSVSELREACDYLLVPFNARTVQCHNLRSFLHELSNEGARQQFTAFLEETILPQMIVSTEHGDRECHIVVLLDDDVVDWDELYPPQMGEDTTQVVYSTHLYRFFKYAENRDVAKQVLKERGLKKIRLGMEGYPTHKEKIKRRFNKAEVIYNYVQRPFVHCSWEKEEARSRHVDFACPIVKSKSNPSLASAASDPIPQPAPLQLDITTAVSTSNGAGNRPFNSPVVQHSVFHNASTAHFAHHLTGENLRHLHSPPVQNVRSTSAAVGTEGFQSSSSNSSNHTMAADGKR</sequence>
<reference evidence="6" key="1">
    <citation type="submission" date="2013-10" db="EMBL/GenBank/DDBJ databases">
        <title>Genome sequencing of Onchocerca volvulus.</title>
        <authorList>
            <person name="Cotton J."/>
            <person name="Tsai J."/>
            <person name="Stanley E."/>
            <person name="Tracey A."/>
            <person name="Holroyd N."/>
            <person name="Lustigman S."/>
            <person name="Berriman M."/>
        </authorList>
    </citation>
    <scope>NUCLEOTIDE SEQUENCE</scope>
</reference>
<comment type="subcellular location">
    <subcellularLocation>
        <location evidence="1">Cytoplasm</location>
    </subcellularLocation>
</comment>
<dbReference type="SUPFAM" id="SSF54695">
    <property type="entry name" value="POZ domain"/>
    <property type="match status" value="1"/>
</dbReference>
<protein>
    <submittedName>
        <fullName evidence="5">BTB domain-containing protein</fullName>
    </submittedName>
</protein>
<dbReference type="AlphaFoldDB" id="A0A8R1TL78"/>
<dbReference type="PANTHER" id="PTHR21637:SF0">
    <property type="entry name" value="AT10158P"/>
    <property type="match status" value="1"/>
</dbReference>
<evidence type="ECO:0000313" key="6">
    <source>
        <dbReference type="Proteomes" id="UP000024404"/>
    </source>
</evidence>
<dbReference type="Pfam" id="PF16017">
    <property type="entry name" value="BTB_3"/>
    <property type="match status" value="1"/>
</dbReference>
<dbReference type="InterPro" id="IPR039885">
    <property type="entry name" value="BTBD10/KCTD20_BTB/POZ"/>
</dbReference>
<name>A0A8R1TL78_ONCVO</name>
<dbReference type="Gene3D" id="3.30.710.10">
    <property type="entry name" value="Potassium Channel Kv1.1, Chain A"/>
    <property type="match status" value="1"/>
</dbReference>
<dbReference type="CDD" id="cd18318">
    <property type="entry name" value="BTB_POZ_KCTD20-like"/>
    <property type="match status" value="1"/>
</dbReference>
<dbReference type="Proteomes" id="UP000024404">
    <property type="component" value="Unassembled WGS sequence"/>
</dbReference>
<reference evidence="5" key="2">
    <citation type="submission" date="2022-06" db="UniProtKB">
        <authorList>
            <consortium name="EnsemblMetazoa"/>
        </authorList>
    </citation>
    <scope>IDENTIFICATION</scope>
</reference>
<organism evidence="5 6">
    <name type="scientific">Onchocerca volvulus</name>
    <dbReference type="NCBI Taxonomy" id="6282"/>
    <lineage>
        <taxon>Eukaryota</taxon>
        <taxon>Metazoa</taxon>
        <taxon>Ecdysozoa</taxon>
        <taxon>Nematoda</taxon>
        <taxon>Chromadorea</taxon>
        <taxon>Rhabditida</taxon>
        <taxon>Spirurina</taxon>
        <taxon>Spiruromorpha</taxon>
        <taxon>Filarioidea</taxon>
        <taxon>Onchocercidae</taxon>
        <taxon>Onchocerca</taxon>
    </lineage>
</organism>
<dbReference type="GO" id="GO:0005737">
    <property type="term" value="C:cytoplasm"/>
    <property type="evidence" value="ECO:0007669"/>
    <property type="project" value="UniProtKB-SubCell"/>
</dbReference>
<dbReference type="PANTHER" id="PTHR21637">
    <property type="entry name" value="BTB/POZ DOMAIN-CONTAINING PROTEIN 10-RELATED"/>
    <property type="match status" value="1"/>
</dbReference>
<keyword evidence="2" id="KW-0963">Cytoplasm</keyword>
<feature type="compositionally biased region" description="Low complexity" evidence="3">
    <location>
        <begin position="98"/>
        <end position="119"/>
    </location>
</feature>
<proteinExistence type="predicted"/>
<feature type="region of interest" description="Disordered" evidence="3">
    <location>
        <begin position="82"/>
        <end position="147"/>
    </location>
</feature>
<dbReference type="EMBL" id="CMVM020000374">
    <property type="status" value="NOT_ANNOTATED_CDS"/>
    <property type="molecule type" value="Genomic_DNA"/>
</dbReference>
<accession>A0A8R1TL78</accession>
<dbReference type="InterPro" id="IPR000210">
    <property type="entry name" value="BTB/POZ_dom"/>
</dbReference>